<dbReference type="RefSeq" id="WP_111146743.1">
    <property type="nucleotide sequence ID" value="NZ_QKRB01000043.1"/>
</dbReference>
<sequence length="248" mass="27572">MTQDVNLQVKLLCFPFAGAGASFFSSWNDLFDSSLEIVPVQLPGRERQIAEEPYRNIHAAADVFAKMIEEQHAGSPVSLFGHCFLGATLAFEVARRLEANGKVQLIRLFVSAASSPNSVRSYSLTSYQDDQFIEEVKKLTGYMHHAFEIPELRELLVPTLRADFEMDETYIPAPGSRINAPISAMFATEDAFVKQEDVACWKDCTYGGFEIFPVSGEHMYITSSPEQSAAIIQQALAKLHMEGALHND</sequence>
<feature type="domain" description="Thioesterase" evidence="2">
    <location>
        <begin position="10"/>
        <end position="234"/>
    </location>
</feature>
<dbReference type="PANTHER" id="PTHR11487:SF0">
    <property type="entry name" value="S-ACYL FATTY ACID SYNTHASE THIOESTERASE, MEDIUM CHAIN"/>
    <property type="match status" value="1"/>
</dbReference>
<dbReference type="InterPro" id="IPR012223">
    <property type="entry name" value="TEII"/>
</dbReference>
<dbReference type="PANTHER" id="PTHR11487">
    <property type="entry name" value="THIOESTERASE"/>
    <property type="match status" value="1"/>
</dbReference>
<organism evidence="3 4">
    <name type="scientific">Paenibacillus sambharensis</name>
    <dbReference type="NCBI Taxonomy" id="1803190"/>
    <lineage>
        <taxon>Bacteria</taxon>
        <taxon>Bacillati</taxon>
        <taxon>Bacillota</taxon>
        <taxon>Bacilli</taxon>
        <taxon>Bacillales</taxon>
        <taxon>Paenibacillaceae</taxon>
        <taxon>Paenibacillus</taxon>
    </lineage>
</organism>
<dbReference type="SUPFAM" id="SSF53474">
    <property type="entry name" value="alpha/beta-Hydrolases"/>
    <property type="match status" value="1"/>
</dbReference>
<name>A0A2W1L6Z3_9BACL</name>
<evidence type="ECO:0000313" key="4">
    <source>
        <dbReference type="Proteomes" id="UP000249522"/>
    </source>
</evidence>
<dbReference type="InterPro" id="IPR029058">
    <property type="entry name" value="AB_hydrolase_fold"/>
</dbReference>
<dbReference type="Pfam" id="PF00975">
    <property type="entry name" value="Thioesterase"/>
    <property type="match status" value="1"/>
</dbReference>
<dbReference type="EMBL" id="QKRB01000043">
    <property type="protein sequence ID" value="PZD95998.1"/>
    <property type="molecule type" value="Genomic_DNA"/>
</dbReference>
<reference evidence="3 4" key="1">
    <citation type="submission" date="2018-06" db="EMBL/GenBank/DDBJ databases">
        <title>Paenibacillus imtechensis sp. nov.</title>
        <authorList>
            <person name="Pinnaka A.K."/>
            <person name="Singh H."/>
            <person name="Kaur M."/>
        </authorList>
    </citation>
    <scope>NUCLEOTIDE SEQUENCE [LARGE SCALE GENOMIC DNA]</scope>
    <source>
        <strain evidence="3 4">SMB1</strain>
    </source>
</reference>
<gene>
    <name evidence="3" type="ORF">DNH61_11260</name>
</gene>
<comment type="caution">
    <text evidence="3">The sequence shown here is derived from an EMBL/GenBank/DDBJ whole genome shotgun (WGS) entry which is preliminary data.</text>
</comment>
<dbReference type="Proteomes" id="UP000249522">
    <property type="component" value="Unassembled WGS sequence"/>
</dbReference>
<dbReference type="InterPro" id="IPR001031">
    <property type="entry name" value="Thioesterase"/>
</dbReference>
<accession>A0A2W1L6Z3</accession>
<dbReference type="OrthoDB" id="2213423at2"/>
<evidence type="ECO:0000256" key="1">
    <source>
        <dbReference type="ARBA" id="ARBA00007169"/>
    </source>
</evidence>
<protein>
    <submittedName>
        <fullName evidence="3">Thioesterase</fullName>
    </submittedName>
</protein>
<proteinExistence type="inferred from homology"/>
<evidence type="ECO:0000259" key="2">
    <source>
        <dbReference type="Pfam" id="PF00975"/>
    </source>
</evidence>
<dbReference type="AlphaFoldDB" id="A0A2W1L6Z3"/>
<evidence type="ECO:0000313" key="3">
    <source>
        <dbReference type="EMBL" id="PZD95998.1"/>
    </source>
</evidence>
<dbReference type="Gene3D" id="3.40.50.1820">
    <property type="entry name" value="alpha/beta hydrolase"/>
    <property type="match status" value="1"/>
</dbReference>
<keyword evidence="4" id="KW-1185">Reference proteome</keyword>
<comment type="similarity">
    <text evidence="1">Belongs to the thioesterase family.</text>
</comment>
<dbReference type="GO" id="GO:0008610">
    <property type="term" value="P:lipid biosynthetic process"/>
    <property type="evidence" value="ECO:0007669"/>
    <property type="project" value="TreeGrafter"/>
</dbReference>